<dbReference type="STRING" id="60169.A0A1V6NDS1"/>
<evidence type="ECO:0000313" key="1">
    <source>
        <dbReference type="EMBL" id="OQD62884.1"/>
    </source>
</evidence>
<keyword evidence="2" id="KW-1185">Reference proteome</keyword>
<protein>
    <submittedName>
        <fullName evidence="1">Uncharacterized protein</fullName>
    </submittedName>
</protein>
<dbReference type="AlphaFoldDB" id="A0A1V6NDS1"/>
<gene>
    <name evidence="1" type="ORF">PENPOL_c011G01128</name>
</gene>
<dbReference type="EMBL" id="MDYM01000011">
    <property type="protein sequence ID" value="OQD62884.1"/>
    <property type="molecule type" value="Genomic_DNA"/>
</dbReference>
<sequence>MEPRFFGQSETGDWTSLGVDPGLRFIPETSTMDNPLASEMAQDKALLDSIFRLPESFETQNEFLSFDEHISSYTTDSAGSNSIPVDVGELCDFPIAASEAPSSLATNTKQDLGPPKRGSKLEWRFEEAEMPSIENTCDGIGNRSNVPYVITLHQNKGICAGTSSIPIGYGLGDAGKRKGGSLVRCVLANIHARIIFNDTAGRNMRWNEET</sequence>
<comment type="caution">
    <text evidence="1">The sequence shown here is derived from an EMBL/GenBank/DDBJ whole genome shotgun (WGS) entry which is preliminary data.</text>
</comment>
<dbReference type="Proteomes" id="UP000191408">
    <property type="component" value="Unassembled WGS sequence"/>
</dbReference>
<proteinExistence type="predicted"/>
<reference evidence="2" key="1">
    <citation type="journal article" date="2017" name="Nat. Microbiol.">
        <title>Global analysis of biosynthetic gene clusters reveals vast potential of secondary metabolite production in Penicillium species.</title>
        <authorList>
            <person name="Nielsen J.C."/>
            <person name="Grijseels S."/>
            <person name="Prigent S."/>
            <person name="Ji B."/>
            <person name="Dainat J."/>
            <person name="Nielsen K.F."/>
            <person name="Frisvad J.C."/>
            <person name="Workman M."/>
            <person name="Nielsen J."/>
        </authorList>
    </citation>
    <scope>NUCLEOTIDE SEQUENCE [LARGE SCALE GENOMIC DNA]</scope>
    <source>
        <strain evidence="2">IBT 4502</strain>
    </source>
</reference>
<dbReference type="OrthoDB" id="4324848at2759"/>
<name>A0A1V6NDS1_PENPO</name>
<evidence type="ECO:0000313" key="2">
    <source>
        <dbReference type="Proteomes" id="UP000191408"/>
    </source>
</evidence>
<accession>A0A1V6NDS1</accession>
<organism evidence="1 2">
    <name type="scientific">Penicillium polonicum</name>
    <dbReference type="NCBI Taxonomy" id="60169"/>
    <lineage>
        <taxon>Eukaryota</taxon>
        <taxon>Fungi</taxon>
        <taxon>Dikarya</taxon>
        <taxon>Ascomycota</taxon>
        <taxon>Pezizomycotina</taxon>
        <taxon>Eurotiomycetes</taxon>
        <taxon>Eurotiomycetidae</taxon>
        <taxon>Eurotiales</taxon>
        <taxon>Aspergillaceae</taxon>
        <taxon>Penicillium</taxon>
    </lineage>
</organism>